<feature type="domain" description="GP-PDE" evidence="1">
    <location>
        <begin position="12"/>
        <end position="249"/>
    </location>
</feature>
<sequence length="260" mass="28787">MARTAYLEHDGPIAMAHRGFSTDGLENTMAAFEAAVDLDFGYVETDVHATADRVLLAFHDETLDRVTDGAGSIWDQPWHRVREARIGGTEQIPTLGELFETWPRLRVNIDIKSEPAVLPLVECVERHRAWDRVCVTSFSDRRRRAALRRLSKPVATSGGQSVTTAFVLAANSRVPGAVRAALRGVDCLQVPVSHKGIPVVTPRTIAATHAVGVQVHVWTVNESDEMRRLLDLGVDGLITDRADLLRQVLTERGEWADRGW</sequence>
<reference evidence="2 3" key="1">
    <citation type="submission" date="2019-06" db="EMBL/GenBank/DDBJ databases">
        <title>Sequencing the genomes of 1000 actinobacteria strains.</title>
        <authorList>
            <person name="Klenk H.-P."/>
        </authorList>
    </citation>
    <scope>NUCLEOTIDE SEQUENCE [LARGE SCALE GENOMIC DNA]</scope>
    <source>
        <strain evidence="2 3">DSM 24617</strain>
    </source>
</reference>
<evidence type="ECO:0000313" key="2">
    <source>
        <dbReference type="EMBL" id="TQL32993.1"/>
    </source>
</evidence>
<dbReference type="PANTHER" id="PTHR43805">
    <property type="entry name" value="GLYCEROPHOSPHORYL DIESTER PHOSPHODIESTERASE"/>
    <property type="match status" value="1"/>
</dbReference>
<dbReference type="PANTHER" id="PTHR43805:SF1">
    <property type="entry name" value="GP-PDE DOMAIN-CONTAINING PROTEIN"/>
    <property type="match status" value="1"/>
</dbReference>
<dbReference type="InterPro" id="IPR017946">
    <property type="entry name" value="PLC-like_Pdiesterase_TIM-brl"/>
</dbReference>
<protein>
    <submittedName>
        <fullName evidence="2">Glycerophosphoryl diester phosphodiesterase</fullName>
    </submittedName>
</protein>
<evidence type="ECO:0000313" key="3">
    <source>
        <dbReference type="Proteomes" id="UP000318336"/>
    </source>
</evidence>
<dbReference type="AlphaFoldDB" id="A0A542XAX7"/>
<dbReference type="SUPFAM" id="SSF51695">
    <property type="entry name" value="PLC-like phosphodiesterases"/>
    <property type="match status" value="1"/>
</dbReference>
<dbReference type="Gene3D" id="3.20.20.190">
    <property type="entry name" value="Phosphatidylinositol (PI) phosphodiesterase"/>
    <property type="match status" value="1"/>
</dbReference>
<gene>
    <name evidence="2" type="ORF">FB554_1126</name>
</gene>
<dbReference type="GO" id="GO:0008081">
    <property type="term" value="F:phosphoric diester hydrolase activity"/>
    <property type="evidence" value="ECO:0007669"/>
    <property type="project" value="InterPro"/>
</dbReference>
<dbReference type="EMBL" id="VFOK01000001">
    <property type="protein sequence ID" value="TQL32993.1"/>
    <property type="molecule type" value="Genomic_DNA"/>
</dbReference>
<dbReference type="CDD" id="cd08561">
    <property type="entry name" value="GDPD_cytoplasmic_ScUgpQ2_like"/>
    <property type="match status" value="1"/>
</dbReference>
<dbReference type="RefSeq" id="WP_236022290.1">
    <property type="nucleotide sequence ID" value="NZ_CAJTBP010000001.1"/>
</dbReference>
<evidence type="ECO:0000259" key="1">
    <source>
        <dbReference type="PROSITE" id="PS51704"/>
    </source>
</evidence>
<organism evidence="2 3">
    <name type="scientific">Barrientosiimonas humi</name>
    <dbReference type="NCBI Taxonomy" id="999931"/>
    <lineage>
        <taxon>Bacteria</taxon>
        <taxon>Bacillati</taxon>
        <taxon>Actinomycetota</taxon>
        <taxon>Actinomycetes</taxon>
        <taxon>Micrococcales</taxon>
        <taxon>Dermacoccaceae</taxon>
        <taxon>Barrientosiimonas</taxon>
    </lineage>
</organism>
<dbReference type="Pfam" id="PF03009">
    <property type="entry name" value="GDPD"/>
    <property type="match status" value="1"/>
</dbReference>
<dbReference type="Proteomes" id="UP000318336">
    <property type="component" value="Unassembled WGS sequence"/>
</dbReference>
<dbReference type="InterPro" id="IPR030395">
    <property type="entry name" value="GP_PDE_dom"/>
</dbReference>
<comment type="caution">
    <text evidence="2">The sequence shown here is derived from an EMBL/GenBank/DDBJ whole genome shotgun (WGS) entry which is preliminary data.</text>
</comment>
<dbReference type="GO" id="GO:0006629">
    <property type="term" value="P:lipid metabolic process"/>
    <property type="evidence" value="ECO:0007669"/>
    <property type="project" value="InterPro"/>
</dbReference>
<proteinExistence type="predicted"/>
<name>A0A542XAX7_9MICO</name>
<accession>A0A542XAX7</accession>
<keyword evidence="3" id="KW-1185">Reference proteome</keyword>
<dbReference type="PROSITE" id="PS51704">
    <property type="entry name" value="GP_PDE"/>
    <property type="match status" value="1"/>
</dbReference>